<dbReference type="GeneID" id="110975646"/>
<dbReference type="OrthoDB" id="2445127at2759"/>
<dbReference type="KEGG" id="aplc:110975646"/>
<protein>
    <submittedName>
        <fullName evidence="4 5">Dysbindin-like isoform X1</fullName>
    </submittedName>
</protein>
<dbReference type="InterPro" id="IPR007531">
    <property type="entry name" value="Dysbindin"/>
</dbReference>
<feature type="compositionally biased region" description="Acidic residues" evidence="2">
    <location>
        <begin position="277"/>
        <end position="301"/>
    </location>
</feature>
<dbReference type="AlphaFoldDB" id="A0A8B7XSZ0"/>
<gene>
    <name evidence="4 5" type="primary">LOC110975646</name>
</gene>
<proteinExistence type="inferred from homology"/>
<feature type="region of interest" description="Disordered" evidence="2">
    <location>
        <begin position="260"/>
        <end position="384"/>
    </location>
</feature>
<dbReference type="OMA" id="KSWFLLH"/>
<name>A0A8B7XSZ0_ACAPL</name>
<dbReference type="GO" id="GO:0005737">
    <property type="term" value="C:cytoplasm"/>
    <property type="evidence" value="ECO:0007669"/>
    <property type="project" value="InterPro"/>
</dbReference>
<evidence type="ECO:0000256" key="1">
    <source>
        <dbReference type="ARBA" id="ARBA00008686"/>
    </source>
</evidence>
<evidence type="ECO:0000313" key="3">
    <source>
        <dbReference type="Proteomes" id="UP000694845"/>
    </source>
</evidence>
<dbReference type="RefSeq" id="XP_022083978.1">
    <property type="nucleotide sequence ID" value="XM_022228286.1"/>
</dbReference>
<feature type="compositionally biased region" description="Acidic residues" evidence="2">
    <location>
        <begin position="363"/>
        <end position="384"/>
    </location>
</feature>
<sequence length="384" mass="43632">MFDQFKERLHHVQQDLSTGLKTLSTKAKEVKRSRREERAALRKDIPSVSTHCNQDAGAELLDRFQKMWAELHKEIETAAGKATVVDSHVQEVFLNYERRAEPLLQLQKQLVDLPHFVENIQCLTAAIGKLEAEFEEVESMLLGYEDLIDHCELLRNKQTQTAELNRYTQQKLKEEGLMRVRLQEEYEQSVRLKEESQKADKLERQKAFQDVFAADMQHYKTHGEMQRVVSSEGTHSLTDVSSIENFEITVDEQEQEALDDFLGAPPIGGTETRDGDAGDDDEDEDDEDEVEVMDVIEEETEGERAEGDEVQSPDGAETAADELSRVEDTTSPEQPQEGDQPPPATETEIPDEKISNETAKSAEEDEDEDDEFDTPDEGSETENN</sequence>
<keyword evidence="3" id="KW-1185">Reference proteome</keyword>
<evidence type="ECO:0000313" key="4">
    <source>
        <dbReference type="RefSeq" id="XP_022083977.1"/>
    </source>
</evidence>
<dbReference type="Proteomes" id="UP000694845">
    <property type="component" value="Unplaced"/>
</dbReference>
<reference evidence="4 5" key="1">
    <citation type="submission" date="2025-04" db="UniProtKB">
        <authorList>
            <consortium name="RefSeq"/>
        </authorList>
    </citation>
    <scope>IDENTIFICATION</scope>
</reference>
<dbReference type="PANTHER" id="PTHR16294:SF6">
    <property type="entry name" value="DYNAMIN N-TERMINAL DOMAIN-CONTAINING PROTEIN"/>
    <property type="match status" value="1"/>
</dbReference>
<comment type="similarity">
    <text evidence="1">Belongs to the dysbindin family.</text>
</comment>
<evidence type="ECO:0000256" key="2">
    <source>
        <dbReference type="SAM" id="MobiDB-lite"/>
    </source>
</evidence>
<accession>A0A8B7XSZ0</accession>
<organism evidence="3 5">
    <name type="scientific">Acanthaster planci</name>
    <name type="common">Crown-of-thorns starfish</name>
    <dbReference type="NCBI Taxonomy" id="133434"/>
    <lineage>
        <taxon>Eukaryota</taxon>
        <taxon>Metazoa</taxon>
        <taxon>Echinodermata</taxon>
        <taxon>Eleutherozoa</taxon>
        <taxon>Asterozoa</taxon>
        <taxon>Asteroidea</taxon>
        <taxon>Valvatacea</taxon>
        <taxon>Valvatida</taxon>
        <taxon>Acanthasteridae</taxon>
        <taxon>Acanthaster</taxon>
    </lineage>
</organism>
<evidence type="ECO:0000313" key="5">
    <source>
        <dbReference type="RefSeq" id="XP_022083978.1"/>
    </source>
</evidence>
<dbReference type="PANTHER" id="PTHR16294">
    <property type="entry name" value="DYSTROBREVIN BINDING PROTEIN 1 DYSBINDIN"/>
    <property type="match status" value="1"/>
</dbReference>
<dbReference type="RefSeq" id="XP_022083977.1">
    <property type="nucleotide sequence ID" value="XM_022228285.1"/>
</dbReference>